<evidence type="ECO:0000256" key="9">
    <source>
        <dbReference type="ARBA" id="ARBA00030592"/>
    </source>
</evidence>
<evidence type="ECO:0000256" key="6">
    <source>
        <dbReference type="ARBA" id="ARBA00022741"/>
    </source>
</evidence>
<keyword evidence="15" id="KW-1185">Reference proteome</keyword>
<reference evidence="14" key="1">
    <citation type="journal article" date="2020" name="Appl. Environ. Microbiol.">
        <title>Medium-Chain Fatty Acid Synthesis by 'Candidatus Weimeria bifida' gen. nov., sp. nov., and 'Candidatus Pseudoramibacter fermentans' sp. nov.</title>
        <authorList>
            <person name="Scarborough M.J."/>
            <person name="Myers K.S."/>
            <person name="Donohue T.J."/>
            <person name="Noguera D.R."/>
        </authorList>
    </citation>
    <scope>NUCLEOTIDE SEQUENCE</scope>
    <source>
        <strain evidence="14">LCO1.1</strain>
    </source>
</reference>
<keyword evidence="6 11" id="KW-0547">Nucleotide-binding</keyword>
<dbReference type="Pfam" id="PF02875">
    <property type="entry name" value="Mur_ligase_C"/>
    <property type="match status" value="1"/>
</dbReference>
<evidence type="ECO:0000256" key="3">
    <source>
        <dbReference type="ARBA" id="ARBA00013025"/>
    </source>
</evidence>
<proteinExistence type="inferred from homology"/>
<dbReference type="SUPFAM" id="SSF53623">
    <property type="entry name" value="MurD-like peptide ligases, catalytic domain"/>
    <property type="match status" value="1"/>
</dbReference>
<dbReference type="InterPro" id="IPR004101">
    <property type="entry name" value="Mur_ligase_C"/>
</dbReference>
<evidence type="ECO:0000256" key="8">
    <source>
        <dbReference type="ARBA" id="ARBA00022842"/>
    </source>
</evidence>
<dbReference type="GO" id="GO:0005737">
    <property type="term" value="C:cytoplasm"/>
    <property type="evidence" value="ECO:0007669"/>
    <property type="project" value="TreeGrafter"/>
</dbReference>
<dbReference type="PANTHER" id="PTHR11136:SF0">
    <property type="entry name" value="DIHYDROFOLATE SYNTHETASE-RELATED"/>
    <property type="match status" value="1"/>
</dbReference>
<dbReference type="Proteomes" id="UP000460257">
    <property type="component" value="Unassembled WGS sequence"/>
</dbReference>
<dbReference type="InterPro" id="IPR001645">
    <property type="entry name" value="Folylpolyglutamate_synth"/>
</dbReference>
<gene>
    <name evidence="14" type="ORF">FRC54_06515</name>
</gene>
<dbReference type="InterPro" id="IPR036565">
    <property type="entry name" value="Mur-like_cat_sf"/>
</dbReference>
<evidence type="ECO:0000259" key="13">
    <source>
        <dbReference type="Pfam" id="PF08245"/>
    </source>
</evidence>
<keyword evidence="8" id="KW-0460">Magnesium</keyword>
<evidence type="ECO:0000259" key="12">
    <source>
        <dbReference type="Pfam" id="PF02875"/>
    </source>
</evidence>
<dbReference type="Gene3D" id="3.40.1190.10">
    <property type="entry name" value="Mur-like, catalytic domain"/>
    <property type="match status" value="1"/>
</dbReference>
<name>A0A6N7IZ09_9FIRM</name>
<evidence type="ECO:0000256" key="5">
    <source>
        <dbReference type="ARBA" id="ARBA00022723"/>
    </source>
</evidence>
<protein>
    <recommendedName>
        <fullName evidence="3">tetrahydrofolate synthase</fullName>
        <ecNumber evidence="3">6.3.2.17</ecNumber>
    </recommendedName>
    <alternativeName>
        <fullName evidence="9">Tetrahydrofolylpolyglutamate synthase</fullName>
    </alternativeName>
</protein>
<dbReference type="GO" id="GO:0046872">
    <property type="term" value="F:metal ion binding"/>
    <property type="evidence" value="ECO:0007669"/>
    <property type="project" value="UniProtKB-KW"/>
</dbReference>
<evidence type="ECO:0000313" key="14">
    <source>
        <dbReference type="EMBL" id="MQN01566.1"/>
    </source>
</evidence>
<dbReference type="GO" id="GO:0004326">
    <property type="term" value="F:tetrahydrofolylpolyglutamate synthase activity"/>
    <property type="evidence" value="ECO:0007669"/>
    <property type="project" value="UniProtKB-EC"/>
</dbReference>
<dbReference type="FunFam" id="3.40.1190.10:FF:000011">
    <property type="entry name" value="Folylpolyglutamate synthase/dihydrofolate synthase"/>
    <property type="match status" value="1"/>
</dbReference>
<dbReference type="EMBL" id="VOGC01000006">
    <property type="protein sequence ID" value="MQN01566.1"/>
    <property type="molecule type" value="Genomic_DNA"/>
</dbReference>
<keyword evidence="4 11" id="KW-0436">Ligase</keyword>
<dbReference type="PIRSF" id="PIRSF001563">
    <property type="entry name" value="Folylpolyglu_synth"/>
    <property type="match status" value="1"/>
</dbReference>
<dbReference type="AlphaFoldDB" id="A0A6N7IZ09"/>
<evidence type="ECO:0000256" key="11">
    <source>
        <dbReference type="PIRNR" id="PIRNR001563"/>
    </source>
</evidence>
<comment type="similarity">
    <text evidence="2 11">Belongs to the folylpolyglutamate synthase family.</text>
</comment>
<dbReference type="EC" id="6.3.2.17" evidence="3"/>
<evidence type="ECO:0000256" key="1">
    <source>
        <dbReference type="ARBA" id="ARBA00001946"/>
    </source>
</evidence>
<comment type="catalytic activity">
    <reaction evidence="10">
        <text>(6S)-5,6,7,8-tetrahydrofolyl-(gamma-L-Glu)(n) + L-glutamate + ATP = (6S)-5,6,7,8-tetrahydrofolyl-(gamma-L-Glu)(n+1) + ADP + phosphate + H(+)</text>
        <dbReference type="Rhea" id="RHEA:10580"/>
        <dbReference type="Rhea" id="RHEA-COMP:14738"/>
        <dbReference type="Rhea" id="RHEA-COMP:14740"/>
        <dbReference type="ChEBI" id="CHEBI:15378"/>
        <dbReference type="ChEBI" id="CHEBI:29985"/>
        <dbReference type="ChEBI" id="CHEBI:30616"/>
        <dbReference type="ChEBI" id="CHEBI:43474"/>
        <dbReference type="ChEBI" id="CHEBI:141005"/>
        <dbReference type="ChEBI" id="CHEBI:456216"/>
        <dbReference type="EC" id="6.3.2.17"/>
    </reaction>
</comment>
<dbReference type="InterPro" id="IPR013221">
    <property type="entry name" value="Mur_ligase_cen"/>
</dbReference>
<organism evidence="14 15">
    <name type="scientific">Candidatus Weimeria bifida</name>
    <dbReference type="NCBI Taxonomy" id="2599074"/>
    <lineage>
        <taxon>Bacteria</taxon>
        <taxon>Bacillati</taxon>
        <taxon>Bacillota</taxon>
        <taxon>Clostridia</taxon>
        <taxon>Lachnospirales</taxon>
        <taxon>Lachnospiraceae</taxon>
        <taxon>Candidatus Weimeria</taxon>
    </lineage>
</organism>
<comment type="caution">
    <text evidence="14">The sequence shown here is derived from an EMBL/GenBank/DDBJ whole genome shotgun (WGS) entry which is preliminary data.</text>
</comment>
<evidence type="ECO:0000256" key="10">
    <source>
        <dbReference type="ARBA" id="ARBA00047493"/>
    </source>
</evidence>
<dbReference type="GO" id="GO:0005524">
    <property type="term" value="F:ATP binding"/>
    <property type="evidence" value="ECO:0007669"/>
    <property type="project" value="UniProtKB-KW"/>
</dbReference>
<sequence length="414" mass="45322">MYTDLVQKIESLKRFGNKSGREVTERLLPELGSPDRGMKIIHIAGTNGKGSTAVYIAAGLQANGYKTGLFTSPHLITIRERMQIDREMIGRDDFTRLAGKVLSVGMPEEYTPTFFDICLATALLWFKENNCDYVVLETGLGGRLDSTRGISETPVAGTITAIGLDHTAILGDTLEKIAAEKAGIEREGMPVVIAHNKPSVRKVLEKNASSFLAVDKISDTDERKTNGLFSLALKARDRDKEITPPLEGDFQYDNLAAALFTLYLTAPDLDKDKVISGIRTVTWPARIEELSDDPLFIVDGSHNPQGVEALSRTLREAHPGMKFVFLMAAMADKDVSHMIEGTKDIAEYYICTKADTPRSLEASRLTEMVRSHGAKAVCAETLEKALEFARGSGAPVVSFGSLYLAGEVLKAYRD</sequence>
<dbReference type="NCBIfam" id="TIGR01499">
    <property type="entry name" value="folC"/>
    <property type="match status" value="1"/>
</dbReference>
<comment type="cofactor">
    <cofactor evidence="1">
        <name>Mg(2+)</name>
        <dbReference type="ChEBI" id="CHEBI:18420"/>
    </cofactor>
</comment>
<evidence type="ECO:0000256" key="7">
    <source>
        <dbReference type="ARBA" id="ARBA00022840"/>
    </source>
</evidence>
<dbReference type="InterPro" id="IPR036615">
    <property type="entry name" value="Mur_ligase_C_dom_sf"/>
</dbReference>
<dbReference type="Pfam" id="PF08245">
    <property type="entry name" value="Mur_ligase_M"/>
    <property type="match status" value="1"/>
</dbReference>
<keyword evidence="7 11" id="KW-0067">ATP-binding</keyword>
<evidence type="ECO:0000256" key="2">
    <source>
        <dbReference type="ARBA" id="ARBA00008276"/>
    </source>
</evidence>
<feature type="domain" description="Mur ligase central" evidence="13">
    <location>
        <begin position="43"/>
        <end position="260"/>
    </location>
</feature>
<accession>A0A6N7IZ09</accession>
<evidence type="ECO:0000256" key="4">
    <source>
        <dbReference type="ARBA" id="ARBA00022598"/>
    </source>
</evidence>
<dbReference type="PANTHER" id="PTHR11136">
    <property type="entry name" value="FOLYLPOLYGLUTAMATE SYNTHASE-RELATED"/>
    <property type="match status" value="1"/>
</dbReference>
<evidence type="ECO:0000313" key="15">
    <source>
        <dbReference type="Proteomes" id="UP000460257"/>
    </source>
</evidence>
<dbReference type="Gene3D" id="3.90.190.20">
    <property type="entry name" value="Mur ligase, C-terminal domain"/>
    <property type="match status" value="1"/>
</dbReference>
<keyword evidence="5" id="KW-0479">Metal-binding</keyword>
<feature type="domain" description="Mur ligase C-terminal" evidence="12">
    <location>
        <begin position="286"/>
        <end position="389"/>
    </location>
</feature>
<dbReference type="GO" id="GO:0008841">
    <property type="term" value="F:dihydrofolate synthase activity"/>
    <property type="evidence" value="ECO:0007669"/>
    <property type="project" value="TreeGrafter"/>
</dbReference>
<dbReference type="SUPFAM" id="SSF53244">
    <property type="entry name" value="MurD-like peptide ligases, peptide-binding domain"/>
    <property type="match status" value="1"/>
</dbReference>